<evidence type="ECO:0000313" key="1">
    <source>
        <dbReference type="EMBL" id="QGF20782.1"/>
    </source>
</evidence>
<evidence type="ECO:0008006" key="3">
    <source>
        <dbReference type="Google" id="ProtNLM"/>
    </source>
</evidence>
<accession>A0A5Q2F322</accession>
<keyword evidence="2" id="KW-1185">Reference proteome</keyword>
<dbReference type="EMBL" id="MN481367">
    <property type="protein sequence ID" value="QGF20782.1"/>
    <property type="molecule type" value="Genomic_DNA"/>
</dbReference>
<dbReference type="SUPFAM" id="SSF54060">
    <property type="entry name" value="His-Me finger endonucleases"/>
    <property type="match status" value="1"/>
</dbReference>
<dbReference type="InterPro" id="IPR044925">
    <property type="entry name" value="His-Me_finger_sf"/>
</dbReference>
<proteinExistence type="predicted"/>
<sequence length="72" mass="8290">MLTQQTLKEYLHYDPETGVFTWLVDRTGNAKAGSVAGFKHHSGYIYIKLFGKRYAAHRLAFLYMKGHLPKIC</sequence>
<organism evidence="1 2">
    <name type="scientific">Salmonella phage D1-2</name>
    <dbReference type="NCBI Taxonomy" id="2614123"/>
    <lineage>
        <taxon>Viruses</taxon>
        <taxon>Duplodnaviria</taxon>
        <taxon>Heunggongvirae</taxon>
        <taxon>Uroviricota</taxon>
        <taxon>Caudoviricetes</taxon>
        <taxon>Andersonviridae</taxon>
        <taxon>Ounavirinae</taxon>
        <taxon>Felixounavirus</taxon>
        <taxon>Felixounavirus D12</taxon>
    </lineage>
</organism>
<protein>
    <recommendedName>
        <fullName evidence="3">HNH endonuclease</fullName>
    </recommendedName>
</protein>
<reference evidence="1 2" key="1">
    <citation type="submission" date="2019-09" db="EMBL/GenBank/DDBJ databases">
        <authorList>
            <person name="Li Z."/>
            <person name="Ma W."/>
            <person name="Li W."/>
            <person name="Ding Y."/>
            <person name="Zhang Y."/>
            <person name="Yang Q."/>
            <person name="Wang J."/>
            <person name="Wang X."/>
        </authorList>
    </citation>
    <scope>NUCLEOTIDE SEQUENCE [LARGE SCALE GENOMIC DNA]</scope>
</reference>
<name>A0A5Q2F322_9CAUD</name>
<evidence type="ECO:0000313" key="2">
    <source>
        <dbReference type="Proteomes" id="UP000367077"/>
    </source>
</evidence>
<dbReference type="Proteomes" id="UP000367077">
    <property type="component" value="Segment"/>
</dbReference>